<dbReference type="GO" id="GO:0006952">
    <property type="term" value="P:defense response"/>
    <property type="evidence" value="ECO:0007669"/>
    <property type="project" value="UniProtKB-KW"/>
</dbReference>
<sequence>MDKLSDEDAEKLLRHLVQASDINFDEPENREILLQIVKGCESLPLALEFIGGKLNGGDIEAFQKVQSEWARGGSVLDSDTKMLELLENTLNLLVDEYTMDCFMDLGLFPEDHKVPVTALRDMWIELYELNQPRSLDEIIFVKELVAMNLVAGIIVRRLVGMEVDNYYNNHFLMQHDLYRELVIHMSQQNPLENRRRLIIDLYGNLNDAPQWWPKQQQSLAASIVSISTDQKVTPSWCNIQAPHAVVLVLNLNTIDFTLPEFLVTNYGYNKTDLRNFELLGSLLSLKRIRLEKVSISSLCDLKNVHKLSLYMCDVKEAFEDSSIDFSKAMPKLEDLSVEYCKDLVKLPNGFCAIATMKNITISSCHKFIRLPKEIGKLENLETLRTNYCSAFEEMADSITKLKNLNLLDVSFCFSLKKLPEKIGEQQNLKRLDLTGCPMHELPDSVIDLNKLKHVMCDKDAFFWWEVMTSYIPGLKIKTVDDMHVNLDWLF</sequence>
<dbReference type="Gene3D" id="3.80.10.10">
    <property type="entry name" value="Ribonuclease Inhibitor"/>
    <property type="match status" value="1"/>
</dbReference>
<accession>A0AAE1MH05</accession>
<dbReference type="SUPFAM" id="SSF52047">
    <property type="entry name" value="RNI-like"/>
    <property type="match status" value="1"/>
</dbReference>
<dbReference type="PANTHER" id="PTHR36766">
    <property type="entry name" value="PLANT BROAD-SPECTRUM MILDEW RESISTANCE PROTEIN RPW8"/>
    <property type="match status" value="1"/>
</dbReference>
<reference evidence="2" key="1">
    <citation type="submission" date="2023-10" db="EMBL/GenBank/DDBJ databases">
        <title>Chromosome-level genome of the transformable northern wattle, Acacia crassicarpa.</title>
        <authorList>
            <person name="Massaro I."/>
            <person name="Sinha N.R."/>
            <person name="Poethig S."/>
            <person name="Leichty A.R."/>
        </authorList>
    </citation>
    <scope>NUCLEOTIDE SEQUENCE</scope>
    <source>
        <strain evidence="2">Acra3RX</strain>
        <tissue evidence="2">Leaf</tissue>
    </source>
</reference>
<evidence type="ECO:0008006" key="4">
    <source>
        <dbReference type="Google" id="ProtNLM"/>
    </source>
</evidence>
<dbReference type="Gene3D" id="1.10.8.430">
    <property type="entry name" value="Helical domain of apoptotic protease-activating factors"/>
    <property type="match status" value="1"/>
</dbReference>
<dbReference type="InterPro" id="IPR032675">
    <property type="entry name" value="LRR_dom_sf"/>
</dbReference>
<evidence type="ECO:0000256" key="1">
    <source>
        <dbReference type="ARBA" id="ARBA00022821"/>
    </source>
</evidence>
<dbReference type="EMBL" id="JAWXYG010000007">
    <property type="protein sequence ID" value="KAK4267307.1"/>
    <property type="molecule type" value="Genomic_DNA"/>
</dbReference>
<dbReference type="InterPro" id="IPR042197">
    <property type="entry name" value="Apaf_helical"/>
</dbReference>
<dbReference type="Gene3D" id="1.10.10.10">
    <property type="entry name" value="Winged helix-like DNA-binding domain superfamily/Winged helix DNA-binding domain"/>
    <property type="match status" value="1"/>
</dbReference>
<name>A0AAE1MH05_9FABA</name>
<evidence type="ECO:0000313" key="2">
    <source>
        <dbReference type="EMBL" id="KAK4267307.1"/>
    </source>
</evidence>
<keyword evidence="1" id="KW-0611">Plant defense</keyword>
<dbReference type="AlphaFoldDB" id="A0AAE1MH05"/>
<gene>
    <name evidence="2" type="ORF">QN277_024105</name>
</gene>
<dbReference type="SUPFAM" id="SSF52540">
    <property type="entry name" value="P-loop containing nucleoside triphosphate hydrolases"/>
    <property type="match status" value="1"/>
</dbReference>
<dbReference type="Proteomes" id="UP001293593">
    <property type="component" value="Unassembled WGS sequence"/>
</dbReference>
<protein>
    <recommendedName>
        <fullName evidence="4">Disease resistance protein</fullName>
    </recommendedName>
</protein>
<dbReference type="InterPro" id="IPR036388">
    <property type="entry name" value="WH-like_DNA-bd_sf"/>
</dbReference>
<dbReference type="PANTHER" id="PTHR36766:SF3">
    <property type="entry name" value="RPW8 DOMAIN-CONTAINING PROTEIN"/>
    <property type="match status" value="1"/>
</dbReference>
<evidence type="ECO:0000313" key="3">
    <source>
        <dbReference type="Proteomes" id="UP001293593"/>
    </source>
</evidence>
<dbReference type="PRINTS" id="PR00364">
    <property type="entry name" value="DISEASERSIST"/>
</dbReference>
<comment type="caution">
    <text evidence="2">The sequence shown here is derived from an EMBL/GenBank/DDBJ whole genome shotgun (WGS) entry which is preliminary data.</text>
</comment>
<proteinExistence type="predicted"/>
<dbReference type="InterPro" id="IPR027417">
    <property type="entry name" value="P-loop_NTPase"/>
</dbReference>
<keyword evidence="3" id="KW-1185">Reference proteome</keyword>
<organism evidence="2 3">
    <name type="scientific">Acacia crassicarpa</name>
    <name type="common">northern wattle</name>
    <dbReference type="NCBI Taxonomy" id="499986"/>
    <lineage>
        <taxon>Eukaryota</taxon>
        <taxon>Viridiplantae</taxon>
        <taxon>Streptophyta</taxon>
        <taxon>Embryophyta</taxon>
        <taxon>Tracheophyta</taxon>
        <taxon>Spermatophyta</taxon>
        <taxon>Magnoliopsida</taxon>
        <taxon>eudicotyledons</taxon>
        <taxon>Gunneridae</taxon>
        <taxon>Pentapetalae</taxon>
        <taxon>rosids</taxon>
        <taxon>fabids</taxon>
        <taxon>Fabales</taxon>
        <taxon>Fabaceae</taxon>
        <taxon>Caesalpinioideae</taxon>
        <taxon>mimosoid clade</taxon>
        <taxon>Acacieae</taxon>
        <taxon>Acacia</taxon>
    </lineage>
</organism>